<evidence type="ECO:0000256" key="1">
    <source>
        <dbReference type="SAM" id="SignalP"/>
    </source>
</evidence>
<evidence type="ECO:0000313" key="2">
    <source>
        <dbReference type="EMBL" id="SDE93049.1"/>
    </source>
</evidence>
<dbReference type="Proteomes" id="UP000199412">
    <property type="component" value="Unassembled WGS sequence"/>
</dbReference>
<dbReference type="AlphaFoldDB" id="A0A1G7GYP8"/>
<proteinExistence type="predicted"/>
<organism evidence="2 3">
    <name type="scientific">Rhodospira trueperi</name>
    <dbReference type="NCBI Taxonomy" id="69960"/>
    <lineage>
        <taxon>Bacteria</taxon>
        <taxon>Pseudomonadati</taxon>
        <taxon>Pseudomonadota</taxon>
        <taxon>Alphaproteobacteria</taxon>
        <taxon>Rhodospirillales</taxon>
        <taxon>Rhodospirillaceae</taxon>
        <taxon>Rhodospira</taxon>
    </lineage>
</organism>
<dbReference type="OrthoDB" id="9780723at2"/>
<dbReference type="EMBL" id="FNAP01000016">
    <property type="protein sequence ID" value="SDE93049.1"/>
    <property type="molecule type" value="Genomic_DNA"/>
</dbReference>
<dbReference type="STRING" id="69960.SAMN05421720_11653"/>
<protein>
    <submittedName>
        <fullName evidence="2">Cobalt/nickel transport protein</fullName>
    </submittedName>
</protein>
<sequence>MPATPRLGLMAALTAGWTLLAMPAAAHFQELIPEADVLPEGGAVSLDLVFTHPVDGGPVMPMEAPRRFGVVIGGEAHDLADSLESRPIDGAQAWTATHALPEPGAAVFFVEPAPYWEPAEGKFIIHYTKVVVDSWASGEGWDALVGLPVEIMPLARPTGLWTGNTFRGVVLKDGAPVPHAEVEVEFINGGRVAPPNDAFVTQVIKTDAHGVFAYTMPLAGWWGFAALTEADGTMTAPDGQEAPIEAGALMWIKATDMPRAGQ</sequence>
<accession>A0A1G7GYP8</accession>
<name>A0A1G7GYP8_9PROT</name>
<feature type="signal peptide" evidence="1">
    <location>
        <begin position="1"/>
        <end position="26"/>
    </location>
</feature>
<evidence type="ECO:0000313" key="3">
    <source>
        <dbReference type="Proteomes" id="UP000199412"/>
    </source>
</evidence>
<gene>
    <name evidence="2" type="ORF">SAMN05421720_11653</name>
</gene>
<dbReference type="RefSeq" id="WP_092787821.1">
    <property type="nucleotide sequence ID" value="NZ_FNAP01000016.1"/>
</dbReference>
<dbReference type="Pfam" id="PF10670">
    <property type="entry name" value="DUF4198"/>
    <property type="match status" value="1"/>
</dbReference>
<keyword evidence="1" id="KW-0732">Signal</keyword>
<feature type="chain" id="PRO_5011551639" evidence="1">
    <location>
        <begin position="27"/>
        <end position="262"/>
    </location>
</feature>
<reference evidence="2 3" key="1">
    <citation type="submission" date="2016-10" db="EMBL/GenBank/DDBJ databases">
        <authorList>
            <person name="de Groot N.N."/>
        </authorList>
    </citation>
    <scope>NUCLEOTIDE SEQUENCE [LARGE SCALE GENOMIC DNA]</scope>
    <source>
        <strain evidence="2 3">ATCC 700224</strain>
    </source>
</reference>
<keyword evidence="3" id="KW-1185">Reference proteome</keyword>
<dbReference type="InterPro" id="IPR019613">
    <property type="entry name" value="DUF4198"/>
</dbReference>